<evidence type="ECO:0000313" key="5">
    <source>
        <dbReference type="Proteomes" id="UP000274515"/>
    </source>
</evidence>
<dbReference type="InterPro" id="IPR055568">
    <property type="entry name" value="DUF7144"/>
</dbReference>
<sequence length="155" mass="16337">MTEQQTRTAEGRRSVPKPRSQYGGAIQGSGAGMDWVRFGGVMMAVLGGFGVIEGLAALFSPTYFVTVGGAVLALDLTAWGFVHIIIGALVLATGLSLLGNAPGWARAVGVGLVAINMIVQLAWLPAFPIWSILLLVIDVLIIYALIATWNAQTER</sequence>
<gene>
    <name evidence="4" type="ORF">EIL87_20145</name>
</gene>
<dbReference type="AlphaFoldDB" id="A0A3R8P0V6"/>
<feature type="transmembrane region" description="Helical" evidence="2">
    <location>
        <begin position="41"/>
        <end position="64"/>
    </location>
</feature>
<evidence type="ECO:0000256" key="1">
    <source>
        <dbReference type="SAM" id="MobiDB-lite"/>
    </source>
</evidence>
<evidence type="ECO:0000313" key="4">
    <source>
        <dbReference type="EMBL" id="RRO14076.1"/>
    </source>
</evidence>
<name>A0A3R8P0V6_9PSEU</name>
<feature type="transmembrane region" description="Helical" evidence="2">
    <location>
        <begin position="76"/>
        <end position="97"/>
    </location>
</feature>
<comment type="caution">
    <text evidence="4">The sequence shown here is derived from an EMBL/GenBank/DDBJ whole genome shotgun (WGS) entry which is preliminary data.</text>
</comment>
<evidence type="ECO:0000259" key="3">
    <source>
        <dbReference type="Pfam" id="PF23636"/>
    </source>
</evidence>
<feature type="transmembrane region" description="Helical" evidence="2">
    <location>
        <begin position="129"/>
        <end position="149"/>
    </location>
</feature>
<dbReference type="OrthoDB" id="4482242at2"/>
<dbReference type="Pfam" id="PF23636">
    <property type="entry name" value="DUF7144"/>
    <property type="match status" value="1"/>
</dbReference>
<protein>
    <recommendedName>
        <fullName evidence="3">DUF7144 domain-containing protein</fullName>
    </recommendedName>
</protein>
<keyword evidence="5" id="KW-1185">Reference proteome</keyword>
<keyword evidence="2" id="KW-0812">Transmembrane</keyword>
<keyword evidence="2" id="KW-0472">Membrane</keyword>
<feature type="region of interest" description="Disordered" evidence="1">
    <location>
        <begin position="1"/>
        <end position="26"/>
    </location>
</feature>
<reference evidence="4 5" key="1">
    <citation type="submission" date="2018-11" db="EMBL/GenBank/DDBJ databases">
        <title>Saccharopolyspora rhizosphaerae sp. nov., an actinomycete isolated from rhizosphere soil in Thailand.</title>
        <authorList>
            <person name="Intra B."/>
            <person name="Euanorasetr J."/>
            <person name="Take A."/>
            <person name="Inahashi Y."/>
            <person name="Mori M."/>
            <person name="Panbangred W."/>
            <person name="Matsumoto A."/>
        </authorList>
    </citation>
    <scope>NUCLEOTIDE SEQUENCE [LARGE SCALE GENOMIC DNA]</scope>
    <source>
        <strain evidence="4 5">H219</strain>
    </source>
</reference>
<keyword evidence="2" id="KW-1133">Transmembrane helix</keyword>
<dbReference type="RefSeq" id="WP_125092144.1">
    <property type="nucleotide sequence ID" value="NZ_RSAA01000020.1"/>
</dbReference>
<proteinExistence type="predicted"/>
<accession>A0A3R8P0V6</accession>
<evidence type="ECO:0000256" key="2">
    <source>
        <dbReference type="SAM" id="Phobius"/>
    </source>
</evidence>
<feature type="domain" description="DUF7144" evidence="3">
    <location>
        <begin position="35"/>
        <end position="149"/>
    </location>
</feature>
<organism evidence="4 5">
    <name type="scientific">Saccharopolyspora rhizosphaerae</name>
    <dbReference type="NCBI Taxonomy" id="2492662"/>
    <lineage>
        <taxon>Bacteria</taxon>
        <taxon>Bacillati</taxon>
        <taxon>Actinomycetota</taxon>
        <taxon>Actinomycetes</taxon>
        <taxon>Pseudonocardiales</taxon>
        <taxon>Pseudonocardiaceae</taxon>
        <taxon>Saccharopolyspora</taxon>
    </lineage>
</organism>
<feature type="transmembrane region" description="Helical" evidence="2">
    <location>
        <begin position="104"/>
        <end position="123"/>
    </location>
</feature>
<dbReference type="EMBL" id="RSAA01000020">
    <property type="protein sequence ID" value="RRO14076.1"/>
    <property type="molecule type" value="Genomic_DNA"/>
</dbReference>
<dbReference type="Proteomes" id="UP000274515">
    <property type="component" value="Unassembled WGS sequence"/>
</dbReference>